<evidence type="ECO:0000313" key="1">
    <source>
        <dbReference type="EMBL" id="DAF58875.1"/>
    </source>
</evidence>
<organism evidence="1">
    <name type="scientific">Siphoviridae sp. ctxMM9</name>
    <dbReference type="NCBI Taxonomy" id="2827973"/>
    <lineage>
        <taxon>Viruses</taxon>
        <taxon>Duplodnaviria</taxon>
        <taxon>Heunggongvirae</taxon>
        <taxon>Uroviricota</taxon>
        <taxon>Caudoviricetes</taxon>
    </lineage>
</organism>
<reference evidence="1" key="1">
    <citation type="journal article" date="2021" name="Proc. Natl. Acad. Sci. U.S.A.">
        <title>A Catalog of Tens of Thousands of Viruses from Human Metagenomes Reveals Hidden Associations with Chronic Diseases.</title>
        <authorList>
            <person name="Tisza M.J."/>
            <person name="Buck C.B."/>
        </authorList>
    </citation>
    <scope>NUCLEOTIDE SEQUENCE</scope>
    <source>
        <strain evidence="1">CtxMM9</strain>
    </source>
</reference>
<protein>
    <submittedName>
        <fullName evidence="1">Uncharacterized protein</fullName>
    </submittedName>
</protein>
<sequence>MIIISRIAGKPLESIKLQHKVEIILQCER</sequence>
<dbReference type="EMBL" id="BK032759">
    <property type="protein sequence ID" value="DAF58875.1"/>
    <property type="molecule type" value="Genomic_DNA"/>
</dbReference>
<proteinExistence type="predicted"/>
<accession>A0A8S5T783</accession>
<name>A0A8S5T783_9CAUD</name>